<feature type="compositionally biased region" description="Polar residues" evidence="1">
    <location>
        <begin position="413"/>
        <end position="424"/>
    </location>
</feature>
<evidence type="ECO:0000313" key="3">
    <source>
        <dbReference type="Proteomes" id="UP000613580"/>
    </source>
</evidence>
<feature type="compositionally biased region" description="Low complexity" evidence="1">
    <location>
        <begin position="133"/>
        <end position="145"/>
    </location>
</feature>
<dbReference type="SUPFAM" id="SSF63748">
    <property type="entry name" value="Tudor/PWWP/MBT"/>
    <property type="match status" value="1"/>
</dbReference>
<feature type="region of interest" description="Disordered" evidence="1">
    <location>
        <begin position="16"/>
        <end position="164"/>
    </location>
</feature>
<organism evidence="2 3">
    <name type="scientific">Mycena chlorophos</name>
    <name type="common">Agaric fungus</name>
    <name type="synonym">Agaricus chlorophos</name>
    <dbReference type="NCBI Taxonomy" id="658473"/>
    <lineage>
        <taxon>Eukaryota</taxon>
        <taxon>Fungi</taxon>
        <taxon>Dikarya</taxon>
        <taxon>Basidiomycota</taxon>
        <taxon>Agaricomycotina</taxon>
        <taxon>Agaricomycetes</taxon>
        <taxon>Agaricomycetidae</taxon>
        <taxon>Agaricales</taxon>
        <taxon>Marasmiineae</taxon>
        <taxon>Mycenaceae</taxon>
        <taxon>Mycena</taxon>
    </lineage>
</organism>
<sequence>MAVDSQASVIIRAALLSDPEQATGSSDALDASNDVSSHSFGEDRSPPEYHYHGLATTQSEESGTSSLSKHHDGDRSSDVKRPMVRTHEGTVLVAPTPTPSLSELRSQSPEEDEDEESQPNDFRYPAPLPEPSQPSQASSSDPCPDLYTKLTPPCANPTPEEYQCSPTQLCTQEDLEPTQLVATQAVEFIPTQLVQSPPPPPNVVPAGPRSLLDSLGADKRARYANRDEQPANDVWISAGDWQQSRGILGDSLMHEQNAEGSSSGIAQKDEPSDMETEPDVIPESLIALKDVKSLREEEEESEQEEEREQPPPKRARREQAKSKTPAAKKAKPRSATKSTASTSTTRSRKKGGKKKTTKEPETDLETVVTEQGDQEDYSEPTAESGRKRKRASIAKQPEQHRTSPPPPPVELSVTRTTRSRGTAQSDKKAEPSFLVWARCESGDWYPARIISIGRQYTVQFNDSRLSNLPLTKLRVYSLQRNDEVIWGNVAHCVVDAAHFPRLVVEHKAGGQQVAIDAAVLHLHHRVVTAWGSTHNVLKPTDIVLRDLCAAAPAAPNPPIASVSVAFEASAASKTKPKATSQKPLVGITFSFSAAPSAVDDGWREKTTRIIKKAGGTVIESWDNVITTVKKPVKRGLEEWEDDKLLRYMLHAEDVVVDVGKSDLLFLLCREFSTTPKFLTALALGIPVLYPSIVNDAIEKKEFPGNWSEYLLPGGTSDHVDGGTVSQFVACDLPAYDVKNLWSLKTAFKPFKDASILCVGAEVFEEKEQVPRAIPGMLLAMGAAQVEVVAKYQSKKSSPKTYTWIVAATKLAQSDMEMDGCSSFVTWDWVKDILIARVDPFAEARDDE</sequence>
<feature type="region of interest" description="Disordered" evidence="1">
    <location>
        <begin position="246"/>
        <end position="427"/>
    </location>
</feature>
<dbReference type="Proteomes" id="UP000613580">
    <property type="component" value="Unassembled WGS sequence"/>
</dbReference>
<comment type="caution">
    <text evidence="2">The sequence shown here is derived from an EMBL/GenBank/DDBJ whole genome shotgun (WGS) entry which is preliminary data.</text>
</comment>
<feature type="compositionally biased region" description="Acidic residues" evidence="1">
    <location>
        <begin position="296"/>
        <end position="307"/>
    </location>
</feature>
<evidence type="ECO:0000313" key="2">
    <source>
        <dbReference type="EMBL" id="KAF7323058.1"/>
    </source>
</evidence>
<gene>
    <name evidence="2" type="ORF">HMN09_00085800</name>
</gene>
<dbReference type="Gene3D" id="3.40.50.10190">
    <property type="entry name" value="BRCT domain"/>
    <property type="match status" value="1"/>
</dbReference>
<dbReference type="AlphaFoldDB" id="A0A8H6WQ75"/>
<evidence type="ECO:0000256" key="1">
    <source>
        <dbReference type="SAM" id="MobiDB-lite"/>
    </source>
</evidence>
<proteinExistence type="predicted"/>
<feature type="compositionally biased region" description="Low complexity" evidence="1">
    <location>
        <begin position="335"/>
        <end position="345"/>
    </location>
</feature>
<reference evidence="2" key="1">
    <citation type="submission" date="2020-05" db="EMBL/GenBank/DDBJ databases">
        <title>Mycena genomes resolve the evolution of fungal bioluminescence.</title>
        <authorList>
            <person name="Tsai I.J."/>
        </authorList>
    </citation>
    <scope>NUCLEOTIDE SEQUENCE</scope>
    <source>
        <strain evidence="2">110903Hualien_Pintung</strain>
    </source>
</reference>
<dbReference type="EMBL" id="JACAZE010000001">
    <property type="protein sequence ID" value="KAF7323058.1"/>
    <property type="molecule type" value="Genomic_DNA"/>
</dbReference>
<accession>A0A8H6WQ75</accession>
<dbReference type="CDD" id="cd17745">
    <property type="entry name" value="BRCT_p53bp1_rpt1"/>
    <property type="match status" value="1"/>
</dbReference>
<feature type="compositionally biased region" description="Basic and acidic residues" evidence="1">
    <location>
        <begin position="69"/>
        <end position="88"/>
    </location>
</feature>
<evidence type="ECO:0008006" key="4">
    <source>
        <dbReference type="Google" id="ProtNLM"/>
    </source>
</evidence>
<feature type="compositionally biased region" description="Polar residues" evidence="1">
    <location>
        <begin position="55"/>
        <end position="67"/>
    </location>
</feature>
<feature type="compositionally biased region" description="Acidic residues" evidence="1">
    <location>
        <begin position="109"/>
        <end position="118"/>
    </location>
</feature>
<dbReference type="InterPro" id="IPR036420">
    <property type="entry name" value="BRCT_dom_sf"/>
</dbReference>
<dbReference type="OrthoDB" id="129353at2759"/>
<dbReference type="SUPFAM" id="SSF52113">
    <property type="entry name" value="BRCT domain"/>
    <property type="match status" value="1"/>
</dbReference>
<name>A0A8H6WQ75_MYCCL</name>
<dbReference type="InterPro" id="IPR047249">
    <property type="entry name" value="BRCT_p53bp1-like_rpt1"/>
</dbReference>
<keyword evidence="3" id="KW-1185">Reference proteome</keyword>
<feature type="compositionally biased region" description="Basic residues" evidence="1">
    <location>
        <begin position="346"/>
        <end position="356"/>
    </location>
</feature>
<feature type="compositionally biased region" description="Basic and acidic residues" evidence="1">
    <location>
        <begin position="40"/>
        <end position="51"/>
    </location>
</feature>
<protein>
    <recommendedName>
        <fullName evidence="4">BRCT domain-containing protein</fullName>
    </recommendedName>
</protein>